<dbReference type="InterPro" id="IPR015943">
    <property type="entry name" value="WD40/YVTN_repeat-like_dom_sf"/>
</dbReference>
<dbReference type="GO" id="GO:0016787">
    <property type="term" value="F:hydrolase activity"/>
    <property type="evidence" value="ECO:0007669"/>
    <property type="project" value="UniProtKB-KW"/>
</dbReference>
<dbReference type="eggNOG" id="COG4447">
    <property type="taxonomic scope" value="Bacteria"/>
</dbReference>
<dbReference type="Gene3D" id="2.130.10.10">
    <property type="entry name" value="YVTN repeat-like/Quinoprotein amine dehydrogenase"/>
    <property type="match status" value="2"/>
</dbReference>
<dbReference type="AlphaFoldDB" id="Q026F2"/>
<keyword evidence="2" id="KW-0378">Hydrolase</keyword>
<dbReference type="SUPFAM" id="SSF110296">
    <property type="entry name" value="Oligoxyloglucan reducing end-specific cellobiohydrolase"/>
    <property type="match status" value="1"/>
</dbReference>
<dbReference type="HOGENOM" id="CLU_064269_0_0_0"/>
<name>Q026F2_SOLUE</name>
<dbReference type="STRING" id="234267.Acid_2127"/>
<dbReference type="KEGG" id="sus:Acid_2127"/>
<evidence type="ECO:0000256" key="1">
    <source>
        <dbReference type="SAM" id="SignalP"/>
    </source>
</evidence>
<feature type="signal peptide" evidence="1">
    <location>
        <begin position="1"/>
        <end position="18"/>
    </location>
</feature>
<dbReference type="OrthoDB" id="9813892at2"/>
<proteinExistence type="predicted"/>
<evidence type="ECO:0000313" key="2">
    <source>
        <dbReference type="EMBL" id="ABJ83117.1"/>
    </source>
</evidence>
<protein>
    <submittedName>
        <fullName evidence="2">Glycosyl hydrolase, BNR repeat-containing protein</fullName>
    </submittedName>
</protein>
<keyword evidence="1" id="KW-0732">Signal</keyword>
<accession>Q026F2</accession>
<gene>
    <name evidence="2" type="ordered locus">Acid_2127</name>
</gene>
<feature type="chain" id="PRO_5004163869" evidence="1">
    <location>
        <begin position="19"/>
        <end position="334"/>
    </location>
</feature>
<dbReference type="EMBL" id="CP000473">
    <property type="protein sequence ID" value="ABJ83117.1"/>
    <property type="molecule type" value="Genomic_DNA"/>
</dbReference>
<dbReference type="PANTHER" id="PTHR47199:SF2">
    <property type="entry name" value="PHOTOSYSTEM II STABILITY_ASSEMBLY FACTOR HCF136, CHLOROPLASTIC"/>
    <property type="match status" value="1"/>
</dbReference>
<dbReference type="PANTHER" id="PTHR47199">
    <property type="entry name" value="PHOTOSYSTEM II STABILITY/ASSEMBLY FACTOR HCF136, CHLOROPLASTIC"/>
    <property type="match status" value="1"/>
</dbReference>
<organism evidence="2">
    <name type="scientific">Solibacter usitatus (strain Ellin6076)</name>
    <dbReference type="NCBI Taxonomy" id="234267"/>
    <lineage>
        <taxon>Bacteria</taxon>
        <taxon>Pseudomonadati</taxon>
        <taxon>Acidobacteriota</taxon>
        <taxon>Terriglobia</taxon>
        <taxon>Bryobacterales</taxon>
        <taxon>Solibacteraceae</taxon>
        <taxon>Candidatus Solibacter</taxon>
    </lineage>
</organism>
<reference evidence="2" key="1">
    <citation type="submission" date="2006-10" db="EMBL/GenBank/DDBJ databases">
        <title>Complete sequence of Solibacter usitatus Ellin6076.</title>
        <authorList>
            <consortium name="US DOE Joint Genome Institute"/>
            <person name="Copeland A."/>
            <person name="Lucas S."/>
            <person name="Lapidus A."/>
            <person name="Barry K."/>
            <person name="Detter J.C."/>
            <person name="Glavina del Rio T."/>
            <person name="Hammon N."/>
            <person name="Israni S."/>
            <person name="Dalin E."/>
            <person name="Tice H."/>
            <person name="Pitluck S."/>
            <person name="Thompson L.S."/>
            <person name="Brettin T."/>
            <person name="Bruce D."/>
            <person name="Han C."/>
            <person name="Tapia R."/>
            <person name="Gilna P."/>
            <person name="Schmutz J."/>
            <person name="Larimer F."/>
            <person name="Land M."/>
            <person name="Hauser L."/>
            <person name="Kyrpides N."/>
            <person name="Mikhailova N."/>
            <person name="Janssen P.H."/>
            <person name="Kuske C.R."/>
            <person name="Richardson P."/>
        </authorList>
    </citation>
    <scope>NUCLEOTIDE SEQUENCE</scope>
    <source>
        <strain evidence="2">Ellin6076</strain>
    </source>
</reference>
<dbReference type="CDD" id="cd15482">
    <property type="entry name" value="Sialidase_non-viral"/>
    <property type="match status" value="1"/>
</dbReference>
<sequence precursor="true">MNLSAVLLLAAAVLSAQSWTPQISNSRASLRGVSAVDTANVWASGSGGTYLVTSDAGATWRAAKVPGAESLDFRGIRAIDSRTVYLMSAGSGDKSRIYKTTDGGEHWALQFTNPDPKGFFDAIAFWDATHGVVVGDQLDGRAEIRTTDDGGLHWERRDPPAGLPNEGAFAASNTCLTLFGAADVWFGTGGPGAARVFHSKDRGRTWTVAPTPIRNDGASAGIFSLAFFDSNTGIAVGGDYAKDKESRQVIAVTRDGGATWSAPAAGPAGFRSAIVYVPDLKFWIATGTSGSDISPDGLAWKQFDSAPYNALSFSGRSVWAVGPQGRIAALRAAQ</sequence>
<dbReference type="InParanoid" id="Q026F2"/>